<sequence>GPPPGPYQGLQVDPLQDLEVDPLQDLGGELQARPSGTLPGAAGGPPQDLEGCLLEALASKDEIADIERAADMLAGRDTKMTLETAQAHLCMAQELVSILRGSGAQQWHELHPEAPEAVEATETTGFGGFGFGFGMFQSPQAADGDPVSLFQQYSVLEPSGAEDPATAPIPCLVARRPLSHA</sequence>
<evidence type="ECO:0000313" key="3">
    <source>
        <dbReference type="Proteomes" id="UP001190700"/>
    </source>
</evidence>
<proteinExistence type="predicted"/>
<reference evidence="2 3" key="1">
    <citation type="journal article" date="2015" name="Genome Biol. Evol.">
        <title>Comparative Genomics of a Bacterivorous Green Alga Reveals Evolutionary Causalities and Consequences of Phago-Mixotrophic Mode of Nutrition.</title>
        <authorList>
            <person name="Burns J.A."/>
            <person name="Paasch A."/>
            <person name="Narechania A."/>
            <person name="Kim E."/>
        </authorList>
    </citation>
    <scope>NUCLEOTIDE SEQUENCE [LARGE SCALE GENOMIC DNA]</scope>
    <source>
        <strain evidence="2 3">PLY_AMNH</strain>
    </source>
</reference>
<gene>
    <name evidence="2" type="ORF">CYMTET_34934</name>
</gene>
<feature type="non-terminal residue" evidence="2">
    <location>
        <position position="1"/>
    </location>
</feature>
<dbReference type="AlphaFoldDB" id="A0AAE0FA44"/>
<organism evidence="2 3">
    <name type="scientific">Cymbomonas tetramitiformis</name>
    <dbReference type="NCBI Taxonomy" id="36881"/>
    <lineage>
        <taxon>Eukaryota</taxon>
        <taxon>Viridiplantae</taxon>
        <taxon>Chlorophyta</taxon>
        <taxon>Pyramimonadophyceae</taxon>
        <taxon>Pyramimonadales</taxon>
        <taxon>Pyramimonadaceae</taxon>
        <taxon>Cymbomonas</taxon>
    </lineage>
</organism>
<name>A0AAE0FA44_9CHLO</name>
<protein>
    <submittedName>
        <fullName evidence="2">Uncharacterized protein</fullName>
    </submittedName>
</protein>
<evidence type="ECO:0000313" key="2">
    <source>
        <dbReference type="EMBL" id="KAK3255908.1"/>
    </source>
</evidence>
<comment type="caution">
    <text evidence="2">The sequence shown here is derived from an EMBL/GenBank/DDBJ whole genome shotgun (WGS) entry which is preliminary data.</text>
</comment>
<feature type="region of interest" description="Disordered" evidence="1">
    <location>
        <begin position="1"/>
        <end position="46"/>
    </location>
</feature>
<evidence type="ECO:0000256" key="1">
    <source>
        <dbReference type="SAM" id="MobiDB-lite"/>
    </source>
</evidence>
<keyword evidence="3" id="KW-1185">Reference proteome</keyword>
<dbReference type="Proteomes" id="UP001190700">
    <property type="component" value="Unassembled WGS sequence"/>
</dbReference>
<accession>A0AAE0FA44</accession>
<dbReference type="EMBL" id="LGRX02022137">
    <property type="protein sequence ID" value="KAK3255908.1"/>
    <property type="molecule type" value="Genomic_DNA"/>
</dbReference>